<evidence type="ECO:0000313" key="3">
    <source>
        <dbReference type="Proteomes" id="UP000236594"/>
    </source>
</evidence>
<feature type="chain" id="PRO_5016293710" evidence="1">
    <location>
        <begin position="19"/>
        <end position="249"/>
    </location>
</feature>
<accession>A0A316X347</accession>
<feature type="signal peptide" evidence="1">
    <location>
        <begin position="1"/>
        <end position="18"/>
    </location>
</feature>
<dbReference type="RefSeq" id="WP_103248188.1">
    <property type="nucleotide sequence ID" value="NZ_PPED02000004.1"/>
</dbReference>
<keyword evidence="1" id="KW-0732">Signal</keyword>
<dbReference type="Proteomes" id="UP000236594">
    <property type="component" value="Unassembled WGS sequence"/>
</dbReference>
<evidence type="ECO:0000313" key="2">
    <source>
        <dbReference type="EMBL" id="PWN68161.1"/>
    </source>
</evidence>
<dbReference type="OrthoDB" id="978006at2"/>
<dbReference type="EMBL" id="PPED02000004">
    <property type="protein sequence ID" value="PWN68161.1"/>
    <property type="molecule type" value="Genomic_DNA"/>
</dbReference>
<comment type="caution">
    <text evidence="2">The sequence shown here is derived from an EMBL/GenBank/DDBJ whole genome shotgun (WGS) entry which is preliminary data.</text>
</comment>
<gene>
    <name evidence="2" type="ORF">C1631_015745</name>
</gene>
<evidence type="ECO:0000256" key="1">
    <source>
        <dbReference type="SAM" id="SignalP"/>
    </source>
</evidence>
<organism evidence="2 3">
    <name type="scientific">Chryseobacterium phosphatilyticum</name>
    <dbReference type="NCBI Taxonomy" id="475075"/>
    <lineage>
        <taxon>Bacteria</taxon>
        <taxon>Pseudomonadati</taxon>
        <taxon>Bacteroidota</taxon>
        <taxon>Flavobacteriia</taxon>
        <taxon>Flavobacteriales</taxon>
        <taxon>Weeksellaceae</taxon>
        <taxon>Chryseobacterium group</taxon>
        <taxon>Chryseobacterium</taxon>
    </lineage>
</organism>
<reference evidence="2 3" key="1">
    <citation type="submission" date="2018-04" db="EMBL/GenBank/DDBJ databases">
        <title>Draft Genome Sequence of Phosphate-Solubilizing Chryseobacterium sp. ISE14 that is a Biocontrol and Plant Growth-Promoting Rhizobacterium Isolated from Cucumber.</title>
        <authorList>
            <person name="Jeong J.-J."/>
            <person name="Sang M.K."/>
            <person name="Choi I.-G."/>
            <person name="Kim K.D."/>
        </authorList>
    </citation>
    <scope>NUCLEOTIDE SEQUENCE [LARGE SCALE GENOMIC DNA]</scope>
    <source>
        <strain evidence="2 3">ISE14</strain>
    </source>
</reference>
<dbReference type="AlphaFoldDB" id="A0A316X347"/>
<sequence>MKKTFFLAILMFSAASYAQILRMDEIPNSDNILSNRLMDPFSPVNGGVLNQRGEMYMNQPSAPGARTIAYSDIQGDPYYKKDFTPTRFQGVTEPAPARYNTYLDEIEFKKKDDKVYVLPKSDTFPKITFLDSKDTLVRLDTGDDLSGYFFEIVTGEYGLYKKIKTTFMNGEKADNAYSTSTPPSFKNLSPIYYIKTPDGFIKNPKSSKEVIDGLSGKKDQLEGYFKSNRVKFNKQDDLTKLVNFLNGKS</sequence>
<proteinExistence type="predicted"/>
<keyword evidence="3" id="KW-1185">Reference proteome</keyword>
<name>A0A316X347_9FLAO</name>
<protein>
    <submittedName>
        <fullName evidence="2">Uncharacterized protein</fullName>
    </submittedName>
</protein>